<protein>
    <submittedName>
        <fullName evidence="8">Lysine-specific demethylase 8</fullName>
    </submittedName>
</protein>
<dbReference type="GO" id="GO:0046872">
    <property type="term" value="F:metal ion binding"/>
    <property type="evidence" value="ECO:0007669"/>
    <property type="project" value="UniProtKB-KW"/>
</dbReference>
<keyword evidence="6" id="KW-0539">Nucleus</keyword>
<evidence type="ECO:0000256" key="2">
    <source>
        <dbReference type="ARBA" id="ARBA00004123"/>
    </source>
</evidence>
<proteinExistence type="predicted"/>
<keyword evidence="9" id="KW-1185">Reference proteome</keyword>
<evidence type="ECO:0000256" key="3">
    <source>
        <dbReference type="ARBA" id="ARBA00022723"/>
    </source>
</evidence>
<evidence type="ECO:0000313" key="9">
    <source>
        <dbReference type="Proteomes" id="UP000192578"/>
    </source>
</evidence>
<keyword evidence="4" id="KW-0560">Oxidoreductase</keyword>
<dbReference type="EMBL" id="MTYJ01000040">
    <property type="protein sequence ID" value="OQV19329.1"/>
    <property type="molecule type" value="Genomic_DNA"/>
</dbReference>
<dbReference type="Pfam" id="PF13621">
    <property type="entry name" value="Cupin_8"/>
    <property type="match status" value="1"/>
</dbReference>
<dbReference type="PANTHER" id="PTHR12461:SF106">
    <property type="entry name" value="BIFUNCTIONAL PEPTIDASE AND ARGINYL-HYDROXYLASE JMJD5"/>
    <property type="match status" value="1"/>
</dbReference>
<dbReference type="PANTHER" id="PTHR12461">
    <property type="entry name" value="HYPOXIA-INDUCIBLE FACTOR 1 ALPHA INHIBITOR-RELATED"/>
    <property type="match status" value="1"/>
</dbReference>
<dbReference type="Proteomes" id="UP000192578">
    <property type="component" value="Unassembled WGS sequence"/>
</dbReference>
<sequence length="383" mass="43463">MNDESRHCLCIPATPEDLPIKILDVNIVGNHVAGQFAVLFQQTLDFSTDASLALSRAETLLLYAWQELNTGKWSDVNFNWHKLYAAVSWLKAVATFRCRTTGESSTPPEVWLDIIKICDMGHLMGGDVWEGILLRTISAAEAKISELSPAVFAEPQRKKRTETVTICDVLHPIEELDRPSLAHFQAAFLRLKRPLMLKGILETWPALSKWSPEYVRSICGSRTVPVELGKRYTDEDWGQELMTISAFIDKYIYMLDNPDKKIAYLAQHDLLSQAPLLRDDISMPDYIAFAGDDDPDMNAWFGPEGTVSPLHHDPKDNFLCQVFGEKYVRLYEESESEKVYPHESTMLFNTSQVDVEDPDLERFPKFAEAVFSDCILRPEKLAG</sequence>
<evidence type="ECO:0000256" key="6">
    <source>
        <dbReference type="ARBA" id="ARBA00023242"/>
    </source>
</evidence>
<feature type="domain" description="JmjC" evidence="7">
    <location>
        <begin position="272"/>
        <end position="383"/>
    </location>
</feature>
<evidence type="ECO:0000256" key="4">
    <source>
        <dbReference type="ARBA" id="ARBA00023002"/>
    </source>
</evidence>
<dbReference type="PROSITE" id="PS51184">
    <property type="entry name" value="JMJC"/>
    <property type="match status" value="1"/>
</dbReference>
<gene>
    <name evidence="8" type="ORF">BV898_06566</name>
</gene>
<dbReference type="OrthoDB" id="47172at2759"/>
<dbReference type="SUPFAM" id="SSF51197">
    <property type="entry name" value="Clavaminate synthase-like"/>
    <property type="match status" value="1"/>
</dbReference>
<dbReference type="InterPro" id="IPR003347">
    <property type="entry name" value="JmjC_dom"/>
</dbReference>
<name>A0A1W0WVT7_HYPEX</name>
<dbReference type="GO" id="GO:0051864">
    <property type="term" value="F:histone H3K36 demethylase activity"/>
    <property type="evidence" value="ECO:0007669"/>
    <property type="project" value="TreeGrafter"/>
</dbReference>
<evidence type="ECO:0000256" key="1">
    <source>
        <dbReference type="ARBA" id="ARBA00001954"/>
    </source>
</evidence>
<keyword evidence="5" id="KW-0408">Iron</keyword>
<evidence type="ECO:0000313" key="8">
    <source>
        <dbReference type="EMBL" id="OQV19329.1"/>
    </source>
</evidence>
<evidence type="ECO:0000259" key="7">
    <source>
        <dbReference type="PROSITE" id="PS51184"/>
    </source>
</evidence>
<dbReference type="AlphaFoldDB" id="A0A1W0WVT7"/>
<comment type="cofactor">
    <cofactor evidence="1">
        <name>Fe(2+)</name>
        <dbReference type="ChEBI" id="CHEBI:29033"/>
    </cofactor>
</comment>
<organism evidence="8 9">
    <name type="scientific">Hypsibius exemplaris</name>
    <name type="common">Freshwater tardigrade</name>
    <dbReference type="NCBI Taxonomy" id="2072580"/>
    <lineage>
        <taxon>Eukaryota</taxon>
        <taxon>Metazoa</taxon>
        <taxon>Ecdysozoa</taxon>
        <taxon>Tardigrada</taxon>
        <taxon>Eutardigrada</taxon>
        <taxon>Parachela</taxon>
        <taxon>Hypsibioidea</taxon>
        <taxon>Hypsibiidae</taxon>
        <taxon>Hypsibius</taxon>
    </lineage>
</organism>
<dbReference type="GO" id="GO:0005634">
    <property type="term" value="C:nucleus"/>
    <property type="evidence" value="ECO:0007669"/>
    <property type="project" value="UniProtKB-SubCell"/>
</dbReference>
<comment type="caution">
    <text evidence="8">The sequence shown here is derived from an EMBL/GenBank/DDBJ whole genome shotgun (WGS) entry which is preliminary data.</text>
</comment>
<accession>A0A1W0WVT7</accession>
<dbReference type="InterPro" id="IPR041667">
    <property type="entry name" value="Cupin_8"/>
</dbReference>
<evidence type="ECO:0000256" key="5">
    <source>
        <dbReference type="ARBA" id="ARBA00023004"/>
    </source>
</evidence>
<comment type="subcellular location">
    <subcellularLocation>
        <location evidence="2">Nucleus</location>
    </subcellularLocation>
</comment>
<dbReference type="Gene3D" id="2.60.120.650">
    <property type="entry name" value="Cupin"/>
    <property type="match status" value="1"/>
</dbReference>
<reference evidence="9" key="1">
    <citation type="submission" date="2017-01" db="EMBL/GenBank/DDBJ databases">
        <title>Comparative genomics of anhydrobiosis in the tardigrade Hypsibius dujardini.</title>
        <authorList>
            <person name="Yoshida Y."/>
            <person name="Koutsovoulos G."/>
            <person name="Laetsch D."/>
            <person name="Stevens L."/>
            <person name="Kumar S."/>
            <person name="Horikawa D."/>
            <person name="Ishino K."/>
            <person name="Komine S."/>
            <person name="Tomita M."/>
            <person name="Blaxter M."/>
            <person name="Arakawa K."/>
        </authorList>
    </citation>
    <scope>NUCLEOTIDE SEQUENCE [LARGE SCALE GENOMIC DNA]</scope>
    <source>
        <strain evidence="9">Z151</strain>
    </source>
</reference>
<keyword evidence="3" id="KW-0479">Metal-binding</keyword>